<feature type="chain" id="PRO_5040481058" evidence="1">
    <location>
        <begin position="26"/>
        <end position="131"/>
    </location>
</feature>
<keyword evidence="1" id="KW-0732">Signal</keyword>
<evidence type="ECO:0000256" key="1">
    <source>
        <dbReference type="SAM" id="SignalP"/>
    </source>
</evidence>
<evidence type="ECO:0000313" key="2">
    <source>
        <dbReference type="EMBL" id="CAH2010467.1"/>
    </source>
</evidence>
<keyword evidence="3" id="KW-1185">Reference proteome</keyword>
<sequence>MVDKVFLSVLISVLIFCSLLHDVSLTLSISNNSHNVIQCPDPITSLRPLYQSNVFEEGSFLKRKIRRFVFPVAGLNKCKITCLKITDQDIEGKGGSARIASGGYGTYDVEIILRSDLGGDINYRIEVWSDE</sequence>
<dbReference type="PANTHER" id="PTHR37685:SF1">
    <property type="entry name" value="GEO11136P1-RELATED"/>
    <property type="match status" value="1"/>
</dbReference>
<dbReference type="AlphaFoldDB" id="A0A9P0Q4M3"/>
<accession>A0A9P0Q4M3</accession>
<protein>
    <submittedName>
        <fullName evidence="2">Uncharacterized protein</fullName>
    </submittedName>
</protein>
<dbReference type="InterPro" id="IPR031734">
    <property type="entry name" value="MBF2"/>
</dbReference>
<name>A0A9P0Q4M3_ACAOB</name>
<feature type="signal peptide" evidence="1">
    <location>
        <begin position="1"/>
        <end position="25"/>
    </location>
</feature>
<organism evidence="2 3">
    <name type="scientific">Acanthoscelides obtectus</name>
    <name type="common">Bean weevil</name>
    <name type="synonym">Bruchus obtectus</name>
    <dbReference type="NCBI Taxonomy" id="200917"/>
    <lineage>
        <taxon>Eukaryota</taxon>
        <taxon>Metazoa</taxon>
        <taxon>Ecdysozoa</taxon>
        <taxon>Arthropoda</taxon>
        <taxon>Hexapoda</taxon>
        <taxon>Insecta</taxon>
        <taxon>Pterygota</taxon>
        <taxon>Neoptera</taxon>
        <taxon>Endopterygota</taxon>
        <taxon>Coleoptera</taxon>
        <taxon>Polyphaga</taxon>
        <taxon>Cucujiformia</taxon>
        <taxon>Chrysomeloidea</taxon>
        <taxon>Chrysomelidae</taxon>
        <taxon>Bruchinae</taxon>
        <taxon>Bruchini</taxon>
        <taxon>Acanthoscelides</taxon>
    </lineage>
</organism>
<reference evidence="2" key="1">
    <citation type="submission" date="2022-03" db="EMBL/GenBank/DDBJ databases">
        <authorList>
            <person name="Sayadi A."/>
        </authorList>
    </citation>
    <scope>NUCLEOTIDE SEQUENCE</scope>
</reference>
<dbReference type="PANTHER" id="PTHR37685">
    <property type="entry name" value="GEO11136P1-RELATED"/>
    <property type="match status" value="1"/>
</dbReference>
<comment type="caution">
    <text evidence="2">The sequence shown here is derived from an EMBL/GenBank/DDBJ whole genome shotgun (WGS) entry which is preliminary data.</text>
</comment>
<dbReference type="EMBL" id="CAKOFQ010007976">
    <property type="protein sequence ID" value="CAH2010467.1"/>
    <property type="molecule type" value="Genomic_DNA"/>
</dbReference>
<evidence type="ECO:0000313" key="3">
    <source>
        <dbReference type="Proteomes" id="UP001152888"/>
    </source>
</evidence>
<dbReference type="Proteomes" id="UP001152888">
    <property type="component" value="Unassembled WGS sequence"/>
</dbReference>
<dbReference type="Pfam" id="PF15868">
    <property type="entry name" value="MBF2"/>
    <property type="match status" value="1"/>
</dbReference>
<gene>
    <name evidence="2" type="ORF">ACAOBT_LOCUS31549</name>
</gene>
<proteinExistence type="predicted"/>
<dbReference type="OrthoDB" id="6713982at2759"/>